<name>A0A9N9CLS8_9GLOM</name>
<organism evidence="1 2">
    <name type="scientific">Diversispora eburnea</name>
    <dbReference type="NCBI Taxonomy" id="1213867"/>
    <lineage>
        <taxon>Eukaryota</taxon>
        <taxon>Fungi</taxon>
        <taxon>Fungi incertae sedis</taxon>
        <taxon>Mucoromycota</taxon>
        <taxon>Glomeromycotina</taxon>
        <taxon>Glomeromycetes</taxon>
        <taxon>Diversisporales</taxon>
        <taxon>Diversisporaceae</taxon>
        <taxon>Diversispora</taxon>
    </lineage>
</organism>
<accession>A0A9N9CLS8</accession>
<evidence type="ECO:0000313" key="1">
    <source>
        <dbReference type="EMBL" id="CAG8606454.1"/>
    </source>
</evidence>
<evidence type="ECO:0000313" key="2">
    <source>
        <dbReference type="Proteomes" id="UP000789706"/>
    </source>
</evidence>
<gene>
    <name evidence="1" type="ORF">DEBURN_LOCUS9770</name>
</gene>
<proteinExistence type="predicted"/>
<dbReference type="AlphaFoldDB" id="A0A9N9CLS8"/>
<sequence length="90" mass="10020">MVKANNNIESVYQNLLQSHDPKGLQENTDKIVSLIESMKKLSIADLAVRDPGMILGIQPVKTLKEIVRGGQPVHILKEMVRFVKKVVGKT</sequence>
<reference evidence="1" key="1">
    <citation type="submission" date="2021-06" db="EMBL/GenBank/DDBJ databases">
        <authorList>
            <person name="Kallberg Y."/>
            <person name="Tangrot J."/>
            <person name="Rosling A."/>
        </authorList>
    </citation>
    <scope>NUCLEOTIDE SEQUENCE</scope>
    <source>
        <strain evidence="1">AZ414A</strain>
    </source>
</reference>
<dbReference type="EMBL" id="CAJVPK010002111">
    <property type="protein sequence ID" value="CAG8606454.1"/>
    <property type="molecule type" value="Genomic_DNA"/>
</dbReference>
<protein>
    <submittedName>
        <fullName evidence="1">8984_t:CDS:1</fullName>
    </submittedName>
</protein>
<dbReference type="Proteomes" id="UP000789706">
    <property type="component" value="Unassembled WGS sequence"/>
</dbReference>
<comment type="caution">
    <text evidence="1">The sequence shown here is derived from an EMBL/GenBank/DDBJ whole genome shotgun (WGS) entry which is preliminary data.</text>
</comment>
<dbReference type="OrthoDB" id="10468291at2759"/>
<keyword evidence="2" id="KW-1185">Reference proteome</keyword>